<proteinExistence type="predicted"/>
<name>A0A3G8YFM9_9DEIO</name>
<sequence>MKKYVAFAFLTLGLAACSQQAVQPAQSAAQFRTPPIGQGGQAYSTTSEALEAQVMADLNRRGFGDTLSVQGLAPQVYLNVLPVPTSDDSVRAYVKSNFTSPVTCSVTWGDGSTSTSVASPTVGRIETKDHAYATFGTYTITTSCVNGATVVGTQSVTVQAGKKATGTIIDFENPVVSDNQVQIYSSEYQEKGYSFTMNVPDGIYQFGKGSPFNFYTFNSSQTLCSCDNTTSLIMMGVVPSDLFTLTSFDYKRLESTSANFVLTGYKSDGSSLSVALSDSGDQMQTYQLGSAWTNLTKVTFGNDTANRNWLLVDNIHVSK</sequence>
<evidence type="ECO:0000256" key="1">
    <source>
        <dbReference type="SAM" id="SignalP"/>
    </source>
</evidence>
<feature type="chain" id="PRO_5018318680" description="PKD domain-containing protein" evidence="1">
    <location>
        <begin position="22"/>
        <end position="319"/>
    </location>
</feature>
<dbReference type="PROSITE" id="PS51257">
    <property type="entry name" value="PROKAR_LIPOPROTEIN"/>
    <property type="match status" value="1"/>
</dbReference>
<evidence type="ECO:0000313" key="3">
    <source>
        <dbReference type="Proteomes" id="UP000276417"/>
    </source>
</evidence>
<organism evidence="2 3">
    <name type="scientific">Deinococcus psychrotolerans</name>
    <dbReference type="NCBI Taxonomy" id="2489213"/>
    <lineage>
        <taxon>Bacteria</taxon>
        <taxon>Thermotogati</taxon>
        <taxon>Deinococcota</taxon>
        <taxon>Deinococci</taxon>
        <taxon>Deinococcales</taxon>
        <taxon>Deinococcaceae</taxon>
        <taxon>Deinococcus</taxon>
    </lineage>
</organism>
<protein>
    <recommendedName>
        <fullName evidence="4">PKD domain-containing protein</fullName>
    </recommendedName>
</protein>
<dbReference type="EMBL" id="CP034184">
    <property type="protein sequence ID" value="AZI44139.1"/>
    <property type="molecule type" value="Genomic_DNA"/>
</dbReference>
<dbReference type="AlphaFoldDB" id="A0A3G8YFM9"/>
<evidence type="ECO:0008006" key="4">
    <source>
        <dbReference type="Google" id="ProtNLM"/>
    </source>
</evidence>
<dbReference type="OrthoDB" id="69574at2"/>
<keyword evidence="3" id="KW-1185">Reference proteome</keyword>
<gene>
    <name evidence="2" type="ORF">EHF33_14635</name>
</gene>
<dbReference type="SUPFAM" id="SSF49299">
    <property type="entry name" value="PKD domain"/>
    <property type="match status" value="1"/>
</dbReference>
<accession>A0A3G8YFM9</accession>
<evidence type="ECO:0000313" key="2">
    <source>
        <dbReference type="EMBL" id="AZI44139.1"/>
    </source>
</evidence>
<keyword evidence="1" id="KW-0732">Signal</keyword>
<dbReference type="KEGG" id="dph:EHF33_14635"/>
<dbReference type="Proteomes" id="UP000276417">
    <property type="component" value="Chromosome 2"/>
</dbReference>
<feature type="signal peptide" evidence="1">
    <location>
        <begin position="1"/>
        <end position="21"/>
    </location>
</feature>
<dbReference type="InterPro" id="IPR035986">
    <property type="entry name" value="PKD_dom_sf"/>
</dbReference>
<dbReference type="RefSeq" id="WP_124873498.1">
    <property type="nucleotide sequence ID" value="NZ_CP034184.1"/>
</dbReference>
<reference evidence="2 3" key="1">
    <citation type="submission" date="2018-11" db="EMBL/GenBank/DDBJ databases">
        <title>Deinococcus shelandsis sp. nov., isolated from South Shetland Islands soil of Antarctica.</title>
        <authorList>
            <person name="Tian J."/>
        </authorList>
    </citation>
    <scope>NUCLEOTIDE SEQUENCE [LARGE SCALE GENOMIC DNA]</scope>
    <source>
        <strain evidence="2 3">S14-83T</strain>
    </source>
</reference>